<keyword evidence="2" id="KW-1185">Reference proteome</keyword>
<dbReference type="InParanoid" id="S8F4B4"/>
<feature type="non-terminal residue" evidence="1">
    <location>
        <position position="1"/>
    </location>
</feature>
<accession>S8F4B4</accession>
<organism evidence="1 2">
    <name type="scientific">Fomitopsis schrenkii</name>
    <name type="common">Brown rot fungus</name>
    <dbReference type="NCBI Taxonomy" id="2126942"/>
    <lineage>
        <taxon>Eukaryota</taxon>
        <taxon>Fungi</taxon>
        <taxon>Dikarya</taxon>
        <taxon>Basidiomycota</taxon>
        <taxon>Agaricomycotina</taxon>
        <taxon>Agaricomycetes</taxon>
        <taxon>Polyporales</taxon>
        <taxon>Fomitopsis</taxon>
    </lineage>
</organism>
<gene>
    <name evidence="1" type="ORF">FOMPIDRAFT_1135530</name>
</gene>
<dbReference type="AlphaFoldDB" id="S8F4B4"/>
<name>S8F4B4_FOMSC</name>
<evidence type="ECO:0000313" key="1">
    <source>
        <dbReference type="EMBL" id="EPS93789.1"/>
    </source>
</evidence>
<reference evidence="1 2" key="1">
    <citation type="journal article" date="2012" name="Science">
        <title>The Paleozoic origin of enzymatic lignin decomposition reconstructed from 31 fungal genomes.</title>
        <authorList>
            <person name="Floudas D."/>
            <person name="Binder M."/>
            <person name="Riley R."/>
            <person name="Barry K."/>
            <person name="Blanchette R.A."/>
            <person name="Henrissat B."/>
            <person name="Martinez A.T."/>
            <person name="Otillar R."/>
            <person name="Spatafora J.W."/>
            <person name="Yadav J.S."/>
            <person name="Aerts A."/>
            <person name="Benoit I."/>
            <person name="Boyd A."/>
            <person name="Carlson A."/>
            <person name="Copeland A."/>
            <person name="Coutinho P.M."/>
            <person name="de Vries R.P."/>
            <person name="Ferreira P."/>
            <person name="Findley K."/>
            <person name="Foster B."/>
            <person name="Gaskell J."/>
            <person name="Glotzer D."/>
            <person name="Gorecki P."/>
            <person name="Heitman J."/>
            <person name="Hesse C."/>
            <person name="Hori C."/>
            <person name="Igarashi K."/>
            <person name="Jurgens J.A."/>
            <person name="Kallen N."/>
            <person name="Kersten P."/>
            <person name="Kohler A."/>
            <person name="Kuees U."/>
            <person name="Kumar T.K.A."/>
            <person name="Kuo A."/>
            <person name="LaButti K."/>
            <person name="Larrondo L.F."/>
            <person name="Lindquist E."/>
            <person name="Ling A."/>
            <person name="Lombard V."/>
            <person name="Lucas S."/>
            <person name="Lundell T."/>
            <person name="Martin R."/>
            <person name="McLaughlin D.J."/>
            <person name="Morgenstern I."/>
            <person name="Morin E."/>
            <person name="Murat C."/>
            <person name="Nagy L.G."/>
            <person name="Nolan M."/>
            <person name="Ohm R.A."/>
            <person name="Patyshakuliyeva A."/>
            <person name="Rokas A."/>
            <person name="Ruiz-Duenas F.J."/>
            <person name="Sabat G."/>
            <person name="Salamov A."/>
            <person name="Samejima M."/>
            <person name="Schmutz J."/>
            <person name="Slot J.C."/>
            <person name="St John F."/>
            <person name="Stenlid J."/>
            <person name="Sun H."/>
            <person name="Sun S."/>
            <person name="Syed K."/>
            <person name="Tsang A."/>
            <person name="Wiebenga A."/>
            <person name="Young D."/>
            <person name="Pisabarro A."/>
            <person name="Eastwood D.C."/>
            <person name="Martin F."/>
            <person name="Cullen D."/>
            <person name="Grigoriev I.V."/>
            <person name="Hibbett D.S."/>
        </authorList>
    </citation>
    <scope>NUCLEOTIDE SEQUENCE</scope>
    <source>
        <strain evidence="2">FP-58527</strain>
    </source>
</reference>
<proteinExistence type="predicted"/>
<protein>
    <submittedName>
        <fullName evidence="1">Uncharacterized protein</fullName>
    </submittedName>
</protein>
<dbReference type="HOGENOM" id="CLU_2518612_0_0_1"/>
<dbReference type="Proteomes" id="UP000015241">
    <property type="component" value="Unassembled WGS sequence"/>
</dbReference>
<evidence type="ECO:0000313" key="2">
    <source>
        <dbReference type="Proteomes" id="UP000015241"/>
    </source>
</evidence>
<sequence length="85" mass="9983">RHEHRVHVRLDEETRWGCDRRRDQDLLQLPFLTEVAAPHVPGGVRFELGPPESLRYSYNRRVNAAMAYLVVTLAQDMESSFRLHN</sequence>
<dbReference type="EMBL" id="KE504256">
    <property type="protein sequence ID" value="EPS93789.1"/>
    <property type="molecule type" value="Genomic_DNA"/>
</dbReference>